<protein>
    <submittedName>
        <fullName evidence="3">Uncharacterized protein</fullName>
    </submittedName>
</protein>
<gene>
    <name evidence="3" type="ORF">IAD25_09005</name>
</gene>
<evidence type="ECO:0000256" key="1">
    <source>
        <dbReference type="SAM" id="MobiDB-lite"/>
    </source>
</evidence>
<evidence type="ECO:0000256" key="2">
    <source>
        <dbReference type="SAM" id="Phobius"/>
    </source>
</evidence>
<organism evidence="3 4">
    <name type="scientific">Candidatus Allocopromorpha excrementipullorum</name>
    <dbReference type="NCBI Taxonomy" id="2840743"/>
    <lineage>
        <taxon>Bacteria</taxon>
        <taxon>Bacillati</taxon>
        <taxon>Bacillota</taxon>
        <taxon>Clostridia</taxon>
        <taxon>Eubacteriales</taxon>
        <taxon>Eubacteriaceae</taxon>
        <taxon>Eubacteriaceae incertae sedis</taxon>
        <taxon>Candidatus Allocopromorpha</taxon>
    </lineage>
</organism>
<comment type="caution">
    <text evidence="3">The sequence shown here is derived from an EMBL/GenBank/DDBJ whole genome shotgun (WGS) entry which is preliminary data.</text>
</comment>
<sequence length="102" mass="11884">MDQPIARAEHEEFRRRLEEENKRQDKRIEILEQNVQQVSSLTVSVAKMAQSLELMVKEQERQGERLEVLEGRDGEMWRKVMGYIVTAIVGIVIGLIFNQIGM</sequence>
<reference evidence="3" key="1">
    <citation type="submission" date="2020-10" db="EMBL/GenBank/DDBJ databases">
        <authorList>
            <person name="Gilroy R."/>
        </authorList>
    </citation>
    <scope>NUCLEOTIDE SEQUENCE</scope>
    <source>
        <strain evidence="3">ChiSjej4B22-8349</strain>
    </source>
</reference>
<accession>A0A9D1SVX7</accession>
<evidence type="ECO:0000313" key="4">
    <source>
        <dbReference type="Proteomes" id="UP000824130"/>
    </source>
</evidence>
<dbReference type="EMBL" id="DVOB01000192">
    <property type="protein sequence ID" value="HIU96822.1"/>
    <property type="molecule type" value="Genomic_DNA"/>
</dbReference>
<keyword evidence="2" id="KW-0472">Membrane</keyword>
<reference evidence="3" key="2">
    <citation type="journal article" date="2021" name="PeerJ">
        <title>Extensive microbial diversity within the chicken gut microbiome revealed by metagenomics and culture.</title>
        <authorList>
            <person name="Gilroy R."/>
            <person name="Ravi A."/>
            <person name="Getino M."/>
            <person name="Pursley I."/>
            <person name="Horton D.L."/>
            <person name="Alikhan N.F."/>
            <person name="Baker D."/>
            <person name="Gharbi K."/>
            <person name="Hall N."/>
            <person name="Watson M."/>
            <person name="Adriaenssens E.M."/>
            <person name="Foster-Nyarko E."/>
            <person name="Jarju S."/>
            <person name="Secka A."/>
            <person name="Antonio M."/>
            <person name="Oren A."/>
            <person name="Chaudhuri R.R."/>
            <person name="La Ragione R."/>
            <person name="Hildebrand F."/>
            <person name="Pallen M.J."/>
        </authorList>
    </citation>
    <scope>NUCLEOTIDE SEQUENCE</scope>
    <source>
        <strain evidence="3">ChiSjej4B22-8349</strain>
    </source>
</reference>
<name>A0A9D1SVX7_9FIRM</name>
<keyword evidence="2" id="KW-1133">Transmembrane helix</keyword>
<proteinExistence type="predicted"/>
<feature type="region of interest" description="Disordered" evidence="1">
    <location>
        <begin position="1"/>
        <end position="22"/>
    </location>
</feature>
<dbReference type="Proteomes" id="UP000824130">
    <property type="component" value="Unassembled WGS sequence"/>
</dbReference>
<keyword evidence="2" id="KW-0812">Transmembrane</keyword>
<feature type="compositionally biased region" description="Basic and acidic residues" evidence="1">
    <location>
        <begin position="7"/>
        <end position="22"/>
    </location>
</feature>
<evidence type="ECO:0000313" key="3">
    <source>
        <dbReference type="EMBL" id="HIU96822.1"/>
    </source>
</evidence>
<feature type="transmembrane region" description="Helical" evidence="2">
    <location>
        <begin position="80"/>
        <end position="100"/>
    </location>
</feature>
<dbReference type="AlphaFoldDB" id="A0A9D1SVX7"/>